<dbReference type="Proteomes" id="UP000322244">
    <property type="component" value="Unassembled WGS sequence"/>
</dbReference>
<dbReference type="EMBL" id="VLNY01000001">
    <property type="protein sequence ID" value="KAA0024803.1"/>
    <property type="molecule type" value="Genomic_DNA"/>
</dbReference>
<keyword evidence="1" id="KW-0805">Transcription regulation</keyword>
<keyword evidence="6" id="KW-1185">Reference proteome</keyword>
<organism evidence="5 6">
    <name type="scientific">Antrihabitans cavernicola</name>
    <dbReference type="NCBI Taxonomy" id="2495913"/>
    <lineage>
        <taxon>Bacteria</taxon>
        <taxon>Bacillati</taxon>
        <taxon>Actinomycetota</taxon>
        <taxon>Actinomycetes</taxon>
        <taxon>Mycobacteriales</taxon>
        <taxon>Nocardiaceae</taxon>
        <taxon>Antrihabitans</taxon>
    </lineage>
</organism>
<comment type="caution">
    <text evidence="5">The sequence shown here is derived from an EMBL/GenBank/DDBJ whole genome shotgun (WGS) entry which is preliminary data.</text>
</comment>
<feature type="domain" description="HTH hxlR-type" evidence="4">
    <location>
        <begin position="11"/>
        <end position="109"/>
    </location>
</feature>
<dbReference type="PROSITE" id="PS51118">
    <property type="entry name" value="HTH_HXLR"/>
    <property type="match status" value="1"/>
</dbReference>
<name>A0A5A7SJI3_9NOCA</name>
<evidence type="ECO:0000256" key="1">
    <source>
        <dbReference type="ARBA" id="ARBA00023015"/>
    </source>
</evidence>
<dbReference type="PANTHER" id="PTHR33204">
    <property type="entry name" value="TRANSCRIPTIONAL REGULATOR, MARR FAMILY"/>
    <property type="match status" value="1"/>
</dbReference>
<dbReference type="PANTHER" id="PTHR33204:SF18">
    <property type="entry name" value="TRANSCRIPTIONAL REGULATORY PROTEIN"/>
    <property type="match status" value="1"/>
</dbReference>
<evidence type="ECO:0000259" key="4">
    <source>
        <dbReference type="PROSITE" id="PS51118"/>
    </source>
</evidence>
<dbReference type="OrthoDB" id="9792527at2"/>
<dbReference type="AlphaFoldDB" id="A0A5A7SJI3"/>
<protein>
    <submittedName>
        <fullName evidence="5">Transcriptional regulator</fullName>
    </submittedName>
</protein>
<accession>A0A5A7SJI3</accession>
<dbReference type="InterPro" id="IPR036388">
    <property type="entry name" value="WH-like_DNA-bd_sf"/>
</dbReference>
<dbReference type="InterPro" id="IPR002577">
    <property type="entry name" value="HTH_HxlR"/>
</dbReference>
<evidence type="ECO:0000313" key="6">
    <source>
        <dbReference type="Proteomes" id="UP000322244"/>
    </source>
</evidence>
<reference evidence="5 6" key="1">
    <citation type="submission" date="2019-07" db="EMBL/GenBank/DDBJ databases">
        <title>Rhodococcus cavernicolus sp. nov., isolated from a cave.</title>
        <authorList>
            <person name="Lee S.D."/>
        </authorList>
    </citation>
    <scope>NUCLEOTIDE SEQUENCE [LARGE SCALE GENOMIC DNA]</scope>
    <source>
        <strain evidence="5 6">C1-24</strain>
    </source>
</reference>
<proteinExistence type="predicted"/>
<dbReference type="SUPFAM" id="SSF46785">
    <property type="entry name" value="Winged helix' DNA-binding domain"/>
    <property type="match status" value="1"/>
</dbReference>
<dbReference type="Gene3D" id="1.10.10.10">
    <property type="entry name" value="Winged helix-like DNA-binding domain superfamily/Winged helix DNA-binding domain"/>
    <property type="match status" value="1"/>
</dbReference>
<dbReference type="InterPro" id="IPR036527">
    <property type="entry name" value="SCP2_sterol-bd_dom_sf"/>
</dbReference>
<dbReference type="Pfam" id="PF01638">
    <property type="entry name" value="HxlR"/>
    <property type="match status" value="1"/>
</dbReference>
<dbReference type="InterPro" id="IPR036390">
    <property type="entry name" value="WH_DNA-bd_sf"/>
</dbReference>
<dbReference type="Gene3D" id="3.30.1050.10">
    <property type="entry name" value="SCP2 sterol-binding domain"/>
    <property type="match status" value="1"/>
</dbReference>
<evidence type="ECO:0000256" key="3">
    <source>
        <dbReference type="ARBA" id="ARBA00023163"/>
    </source>
</evidence>
<keyword evidence="3" id="KW-0804">Transcription</keyword>
<sequence>MAMKRSYNDGCGAAQALDLVGERWALLVVRELLLGPKRFTDLRSGLPGISPNVLSQRLDELEQSSIVRKRKLPPPVSAQVYDLTDWGRQLEIVLQDLGRWAAQSPTFDREACLGIDSLVMSFRTMFTPSAAVGVHASYELRVGDDVFHAEIDDGTFEIHRGSAAKPDAIIDTSPNVFAEIVYDPTGDLAAAVRDGTVVITGDPAAVERFTGYFTLPAPAAG</sequence>
<evidence type="ECO:0000256" key="2">
    <source>
        <dbReference type="ARBA" id="ARBA00023125"/>
    </source>
</evidence>
<gene>
    <name evidence="5" type="ORF">FOY51_02400</name>
</gene>
<dbReference type="GO" id="GO:0003677">
    <property type="term" value="F:DNA binding"/>
    <property type="evidence" value="ECO:0007669"/>
    <property type="project" value="UniProtKB-KW"/>
</dbReference>
<evidence type="ECO:0000313" key="5">
    <source>
        <dbReference type="EMBL" id="KAA0024803.1"/>
    </source>
</evidence>
<keyword evidence="2" id="KW-0238">DNA-binding</keyword>
<dbReference type="SUPFAM" id="SSF55718">
    <property type="entry name" value="SCP-like"/>
    <property type="match status" value="1"/>
</dbReference>